<comment type="caution">
    <text evidence="2">The sequence shown here is derived from an EMBL/GenBank/DDBJ whole genome shotgun (WGS) entry which is preliminary data.</text>
</comment>
<proteinExistence type="predicted"/>
<gene>
    <name evidence="2" type="ORF">WMQ01_03935</name>
</gene>
<feature type="compositionally biased region" description="Low complexity" evidence="1">
    <location>
        <begin position="175"/>
        <end position="185"/>
    </location>
</feature>
<feature type="region of interest" description="Disordered" evidence="1">
    <location>
        <begin position="122"/>
        <end position="271"/>
    </location>
</feature>
<evidence type="ECO:0000313" key="3">
    <source>
        <dbReference type="Proteomes" id="UP001371299"/>
    </source>
</evidence>
<sequence>MKPDSRRVYAFIVAGLIAAAVVGFSVWRISSPSPHYSSAADQSATTSVSPTHTATEESTISSTEHSPSKKDSAHAPSSTASSGDAKHQQQHNSDPFLAPNAVMRPQAATQPTKVYRPENISPQVTASQGNNSTQGGQGSGQGNQRLTPDYPSNQNGSQSTASPQGNQGGNGNTGGTPAQTTTAPSTPQPSPEQPTEQDNAGESEDKGTPIPAEEQAGTDKLEVEKEEEVRSGHAAAEKPAAEQNQEPTDLAPTKQAPATAQQAPREATPSR</sequence>
<feature type="compositionally biased region" description="Polar residues" evidence="1">
    <location>
        <begin position="33"/>
        <end position="50"/>
    </location>
</feature>
<feature type="compositionally biased region" description="Low complexity" evidence="1">
    <location>
        <begin position="251"/>
        <end position="271"/>
    </location>
</feature>
<keyword evidence="3" id="KW-1185">Reference proteome</keyword>
<evidence type="ECO:0000256" key="1">
    <source>
        <dbReference type="SAM" id="MobiDB-lite"/>
    </source>
</evidence>
<name>A0ABU8Y369_9CORY</name>
<evidence type="ECO:0008006" key="4">
    <source>
        <dbReference type="Google" id="ProtNLM"/>
    </source>
</evidence>
<protein>
    <recommendedName>
        <fullName evidence="4">DNA-directed RNA polymerase II</fullName>
    </recommendedName>
</protein>
<accession>A0ABU8Y369</accession>
<feature type="region of interest" description="Disordered" evidence="1">
    <location>
        <begin position="33"/>
        <end position="101"/>
    </location>
</feature>
<feature type="compositionally biased region" description="Low complexity" evidence="1">
    <location>
        <begin position="51"/>
        <end position="65"/>
    </location>
</feature>
<dbReference type="Proteomes" id="UP001371299">
    <property type="component" value="Unassembled WGS sequence"/>
</dbReference>
<evidence type="ECO:0000313" key="2">
    <source>
        <dbReference type="EMBL" id="MEK0145226.1"/>
    </source>
</evidence>
<dbReference type="RefSeq" id="WP_288794894.1">
    <property type="nucleotide sequence ID" value="NZ_JBBMGJ010000005.1"/>
</dbReference>
<feature type="compositionally biased region" description="Polar residues" evidence="1">
    <location>
        <begin position="150"/>
        <end position="160"/>
    </location>
</feature>
<dbReference type="EMBL" id="JBBMGJ010000005">
    <property type="protein sequence ID" value="MEK0145226.1"/>
    <property type="molecule type" value="Genomic_DNA"/>
</dbReference>
<feature type="compositionally biased region" description="Basic and acidic residues" evidence="1">
    <location>
        <begin position="217"/>
        <end position="240"/>
    </location>
</feature>
<organism evidence="2 3">
    <name type="scientific">Corynebacterium yonathiae</name>
    <dbReference type="NCBI Taxonomy" id="2913504"/>
    <lineage>
        <taxon>Bacteria</taxon>
        <taxon>Bacillati</taxon>
        <taxon>Actinomycetota</taxon>
        <taxon>Actinomycetes</taxon>
        <taxon>Mycobacteriales</taxon>
        <taxon>Corynebacteriaceae</taxon>
        <taxon>Corynebacterium</taxon>
    </lineage>
</organism>
<reference evidence="2 3" key="1">
    <citation type="submission" date="2024-01" db="EMBL/GenBank/DDBJ databases">
        <title>Description of two novel Corynebacterium species isolated from human nasal passages and skin.</title>
        <authorList>
            <person name="Popowitch E."/>
            <person name="Tran T.H."/>
            <person name="Escapa I.F."/>
            <person name="Bhatt E."/>
            <person name="Sozat A.K."/>
            <person name="Roberts A.Q."/>
            <person name="Segre J.A."/>
            <person name="Kong H."/>
            <person name="Conlan S."/>
            <person name="Lemon K.P."/>
            <person name="Kelly M.S."/>
        </authorList>
    </citation>
    <scope>NUCLEOTIDE SEQUENCE [LARGE SCALE GENOMIC DNA]</scope>
    <source>
        <strain evidence="2 3">KPL2619</strain>
    </source>
</reference>